<accession>A0A1T2CNB5</accession>
<gene>
    <name evidence="3" type="ORF">BOV88_01075</name>
</gene>
<feature type="domain" description="DUF5666" evidence="2">
    <location>
        <begin position="249"/>
        <end position="304"/>
    </location>
</feature>
<evidence type="ECO:0000256" key="1">
    <source>
        <dbReference type="SAM" id="SignalP"/>
    </source>
</evidence>
<proteinExistence type="predicted"/>
<dbReference type="Pfam" id="PF18914">
    <property type="entry name" value="DUF5666"/>
    <property type="match status" value="4"/>
</dbReference>
<dbReference type="InterPro" id="IPR043724">
    <property type="entry name" value="DUF5666"/>
</dbReference>
<dbReference type="PROSITE" id="PS51257">
    <property type="entry name" value="PROKAR_LIPOPROTEIN"/>
    <property type="match status" value="1"/>
</dbReference>
<evidence type="ECO:0000259" key="2">
    <source>
        <dbReference type="Pfam" id="PF18914"/>
    </source>
</evidence>
<organism evidence="3 4">
    <name type="scientific">Solemya velum gill symbiont</name>
    <dbReference type="NCBI Taxonomy" id="2340"/>
    <lineage>
        <taxon>Bacteria</taxon>
        <taxon>Pseudomonadati</taxon>
        <taxon>Pseudomonadota</taxon>
        <taxon>Gammaproteobacteria</taxon>
        <taxon>sulfur-oxidizing symbionts</taxon>
    </lineage>
</organism>
<feature type="domain" description="DUF5666" evidence="2">
    <location>
        <begin position="393"/>
        <end position="428"/>
    </location>
</feature>
<dbReference type="Proteomes" id="UP000190962">
    <property type="component" value="Unassembled WGS sequence"/>
</dbReference>
<keyword evidence="1" id="KW-0732">Signal</keyword>
<evidence type="ECO:0000313" key="4">
    <source>
        <dbReference type="Proteomes" id="UP000190962"/>
    </source>
</evidence>
<evidence type="ECO:0000313" key="3">
    <source>
        <dbReference type="EMBL" id="OOY36214.1"/>
    </source>
</evidence>
<name>A0A1T2CNB5_SOVGS</name>
<protein>
    <recommendedName>
        <fullName evidence="2">DUF5666 domain-containing protein</fullName>
    </recommendedName>
</protein>
<feature type="domain" description="DUF5666" evidence="2">
    <location>
        <begin position="40"/>
        <end position="98"/>
    </location>
</feature>
<feature type="chain" id="PRO_5012097369" description="DUF5666 domain-containing protein" evidence="1">
    <location>
        <begin position="22"/>
        <end position="465"/>
    </location>
</feature>
<comment type="caution">
    <text evidence="3">The sequence shown here is derived from an EMBL/GenBank/DDBJ whole genome shotgun (WGS) entry which is preliminary data.</text>
</comment>
<reference evidence="3 4" key="1">
    <citation type="submission" date="2016-11" db="EMBL/GenBank/DDBJ databases">
        <title>Mixed transmission modes and dynamic genome evolution in an obligate animal-bacterial symbiosis.</title>
        <authorList>
            <person name="Russell S.L."/>
            <person name="Corbett-Detig R.B."/>
            <person name="Cavanaugh C.M."/>
        </authorList>
    </citation>
    <scope>NUCLEOTIDE SEQUENCE [LARGE SCALE GENOMIC DNA]</scope>
    <source>
        <strain evidence="3">MA-KB16</strain>
    </source>
</reference>
<dbReference type="RefSeq" id="WP_078454053.1">
    <property type="nucleotide sequence ID" value="NZ_MPNX01000001.1"/>
</dbReference>
<dbReference type="AlphaFoldDB" id="A0A1T2CNB5"/>
<sequence length="465" mass="48000">MKQLLKHLLPIILMASLSSCGGGGTIASGGSGGTGISTGSIGGFGSIFVNGIEFDISGATLFRDGIQIFNDNDFELGEVVTIEGSIDSASGTGVATSVTYDEILVGPVTTAQGADPDVQPIEVLGQTIRILPSTVLSADIATMTQGVFVEISGYYNADQEIVATSIKVVGATTIEAKLFVDGVDLTTSPDEFDSNDLTVLLADLSHVTPADMVQVTAASNALAGTTLTASSVTVIVSSSPAQGTEIELEGIITSFISPSHFFVNGVEVTTDGGTIIENPAGIPIALNVRVEVEGVINSSGVLPADVLEVEDDSEDIELEVFGQIGAKIDPDTLVVHGTNYVIVLGSDLHGSSYASLNIGDWVHIHAEEVSGEYIIEELELKAAPGGPEEGEIEGTVTDFNEVAGWLVVNGTTINTDSGTVFRGPNENVIPSASFFDSIAIGSTEVHAIGAYTGGVFEADDIRIDD</sequence>
<feature type="signal peptide" evidence="1">
    <location>
        <begin position="1"/>
        <end position="21"/>
    </location>
</feature>
<feature type="domain" description="DUF5666" evidence="2">
    <location>
        <begin position="106"/>
        <end position="167"/>
    </location>
</feature>
<dbReference type="EMBL" id="MPNX01000001">
    <property type="protein sequence ID" value="OOY36214.1"/>
    <property type="molecule type" value="Genomic_DNA"/>
</dbReference>